<reference evidence="3" key="1">
    <citation type="submission" date="2017-04" db="EMBL/GenBank/DDBJ databases">
        <authorList>
            <person name="Varghese N."/>
            <person name="Submissions S."/>
        </authorList>
    </citation>
    <scope>NUCLEOTIDE SEQUENCE [LARGE SCALE GENOMIC DNA]</scope>
    <source>
        <strain evidence="3">VDS</strain>
    </source>
</reference>
<accession>A0A1X7HVF2</accession>
<dbReference type="Gene3D" id="1.10.510.10">
    <property type="entry name" value="Transferase(Phosphotransferase) domain 1"/>
    <property type="match status" value="1"/>
</dbReference>
<gene>
    <name evidence="2" type="ORF">SAMN06295981_0013</name>
</gene>
<dbReference type="PANTHER" id="PTHR12149">
    <property type="entry name" value="FRUCTOSAMINE 3 KINASE-RELATED PROTEIN"/>
    <property type="match status" value="1"/>
</dbReference>
<comment type="similarity">
    <text evidence="1">Belongs to the fructosamine kinase family.</text>
</comment>
<evidence type="ECO:0000256" key="1">
    <source>
        <dbReference type="PIRNR" id="PIRNR006221"/>
    </source>
</evidence>
<keyword evidence="1 2" id="KW-0418">Kinase</keyword>
<dbReference type="Pfam" id="PF03881">
    <property type="entry name" value="Fructosamin_kin"/>
    <property type="match status" value="1"/>
</dbReference>
<dbReference type="InterPro" id="IPR016477">
    <property type="entry name" value="Fructo-/Ketosamine-3-kinase"/>
</dbReference>
<sequence length="252" mass="27767">MTDVFTKQPREPRSAEAEAAGLRWLREASDCVAEVVGLDAERNILQTRRVHEVSPSQDAARQAGRELARIHTAGAGAFGAPPTGWEGPNYIGTQEQECTPHEHWGEFYVNQRVLPFARRAVEAGNLDAEGMALVAQACAAVVVTRWDVAPARIHGDLWAGNLLFSDEGPVFIDPAAHGGHPLTDLAMLALFGVPFREDVWRGYQEVTPLPEDFREYFPLHQLHPLAVHTLTHGRSYARPLVTAARETLEKLG</sequence>
<dbReference type="PIRSF" id="PIRSF006221">
    <property type="entry name" value="Ketosamine-3-kinase"/>
    <property type="match status" value="1"/>
</dbReference>
<organism evidence="2 3">
    <name type="scientific">Corynebacterium pollutisoli</name>
    <dbReference type="NCBI Taxonomy" id="1610489"/>
    <lineage>
        <taxon>Bacteria</taxon>
        <taxon>Bacillati</taxon>
        <taxon>Actinomycetota</taxon>
        <taxon>Actinomycetes</taxon>
        <taxon>Mycobacteriales</taxon>
        <taxon>Corynebacteriaceae</taxon>
        <taxon>Corynebacterium</taxon>
    </lineage>
</organism>
<dbReference type="AlphaFoldDB" id="A0A1X7HVF2"/>
<dbReference type="Gene3D" id="1.20.1270.240">
    <property type="match status" value="1"/>
</dbReference>
<dbReference type="GO" id="GO:0016301">
    <property type="term" value="F:kinase activity"/>
    <property type="evidence" value="ECO:0007669"/>
    <property type="project" value="UniProtKB-UniRule"/>
</dbReference>
<dbReference type="PANTHER" id="PTHR12149:SF8">
    <property type="entry name" value="PROTEIN-RIBULOSAMINE 3-KINASE"/>
    <property type="match status" value="1"/>
</dbReference>
<dbReference type="STRING" id="1610489.SAMN06295981_0013"/>
<dbReference type="InterPro" id="IPR011009">
    <property type="entry name" value="Kinase-like_dom_sf"/>
</dbReference>
<protein>
    <submittedName>
        <fullName evidence="2">Fructosamine-3-kinase</fullName>
    </submittedName>
</protein>
<dbReference type="RefSeq" id="WP_085548236.1">
    <property type="nucleotide sequence ID" value="NZ_FXAR01000001.1"/>
</dbReference>
<name>A0A1X7HVF2_9CORY</name>
<keyword evidence="3" id="KW-1185">Reference proteome</keyword>
<proteinExistence type="inferred from homology"/>
<dbReference type="OrthoDB" id="5291879at2"/>
<keyword evidence="1" id="KW-0808">Transferase</keyword>
<evidence type="ECO:0000313" key="3">
    <source>
        <dbReference type="Proteomes" id="UP000193309"/>
    </source>
</evidence>
<dbReference type="EMBL" id="FXAR01000001">
    <property type="protein sequence ID" value="SMG05561.1"/>
    <property type="molecule type" value="Genomic_DNA"/>
</dbReference>
<dbReference type="Proteomes" id="UP000193309">
    <property type="component" value="Unassembled WGS sequence"/>
</dbReference>
<dbReference type="SUPFAM" id="SSF56112">
    <property type="entry name" value="Protein kinase-like (PK-like)"/>
    <property type="match status" value="1"/>
</dbReference>
<evidence type="ECO:0000313" key="2">
    <source>
        <dbReference type="EMBL" id="SMG05561.1"/>
    </source>
</evidence>